<evidence type="ECO:0000313" key="1">
    <source>
        <dbReference type="EMBL" id="OEU14271.1"/>
    </source>
</evidence>
<protein>
    <submittedName>
        <fullName evidence="1">Uncharacterized protein</fullName>
    </submittedName>
</protein>
<gene>
    <name evidence="1" type="ORF">FRACYDRAFT_240806</name>
</gene>
<dbReference type="EMBL" id="KV784360">
    <property type="protein sequence ID" value="OEU14271.1"/>
    <property type="molecule type" value="Genomic_DNA"/>
</dbReference>
<keyword evidence="2" id="KW-1185">Reference proteome</keyword>
<proteinExistence type="predicted"/>
<organism evidence="1 2">
    <name type="scientific">Fragilariopsis cylindrus CCMP1102</name>
    <dbReference type="NCBI Taxonomy" id="635003"/>
    <lineage>
        <taxon>Eukaryota</taxon>
        <taxon>Sar</taxon>
        <taxon>Stramenopiles</taxon>
        <taxon>Ochrophyta</taxon>
        <taxon>Bacillariophyta</taxon>
        <taxon>Bacillariophyceae</taxon>
        <taxon>Bacillariophycidae</taxon>
        <taxon>Bacillariales</taxon>
        <taxon>Bacillariaceae</taxon>
        <taxon>Fragilariopsis</taxon>
    </lineage>
</organism>
<dbReference type="Proteomes" id="UP000095751">
    <property type="component" value="Unassembled WGS sequence"/>
</dbReference>
<dbReference type="InParanoid" id="A0A1E7F7W9"/>
<reference evidence="1 2" key="1">
    <citation type="submission" date="2016-09" db="EMBL/GenBank/DDBJ databases">
        <title>Extensive genetic diversity and differential bi-allelic expression allows diatom success in the polar Southern Ocean.</title>
        <authorList>
            <consortium name="DOE Joint Genome Institute"/>
            <person name="Mock T."/>
            <person name="Otillar R.P."/>
            <person name="Strauss J."/>
            <person name="Dupont C."/>
            <person name="Frickenhaus S."/>
            <person name="Maumus F."/>
            <person name="Mcmullan M."/>
            <person name="Sanges R."/>
            <person name="Schmutz J."/>
            <person name="Toseland A."/>
            <person name="Valas R."/>
            <person name="Veluchamy A."/>
            <person name="Ward B.J."/>
            <person name="Allen A."/>
            <person name="Barry K."/>
            <person name="Falciatore A."/>
            <person name="Ferrante M."/>
            <person name="Fortunato A.E."/>
            <person name="Gloeckner G."/>
            <person name="Gruber A."/>
            <person name="Hipkin R."/>
            <person name="Janech M."/>
            <person name="Kroth P."/>
            <person name="Leese F."/>
            <person name="Lindquist E."/>
            <person name="Lyon B.R."/>
            <person name="Martin J."/>
            <person name="Mayer C."/>
            <person name="Parker M."/>
            <person name="Quesneville H."/>
            <person name="Raymond J."/>
            <person name="Uhlig C."/>
            <person name="Valentin K.U."/>
            <person name="Worden A.Z."/>
            <person name="Armbrust E.V."/>
            <person name="Bowler C."/>
            <person name="Green B."/>
            <person name="Moulton V."/>
            <person name="Van Oosterhout C."/>
            <person name="Grigoriev I."/>
        </authorList>
    </citation>
    <scope>NUCLEOTIDE SEQUENCE [LARGE SCALE GENOMIC DNA]</scope>
    <source>
        <strain evidence="1 2">CCMP1102</strain>
    </source>
</reference>
<name>A0A1E7F7W9_9STRA</name>
<accession>A0A1E7F7W9</accession>
<dbReference type="KEGG" id="fcy:FRACYDRAFT_240806"/>
<dbReference type="AlphaFoldDB" id="A0A1E7F7W9"/>
<dbReference type="OrthoDB" id="10637851at2759"/>
<sequence>MSDTKTKNEAPKLLPHLLAEIVADLPIHVLVQSVIGNRFWTDQVLPLLPRLTVTRVNDLDGDSAIVESLKEKATSLVLREDNVYRASEYKDLFERIASLESVIHLRLLNLGTGPERWHCVELVDCTEYLLRPMAPQLESLVMDGVHFLVEEGYPVCDGPMGFDEFEGVLKRMTDFQRLEIRNNFQVQYWGNPALVISRLDTTDIQDSSRRRDQLFKYRYISRGLTNRHLQLVDISITSI</sequence>
<evidence type="ECO:0000313" key="2">
    <source>
        <dbReference type="Proteomes" id="UP000095751"/>
    </source>
</evidence>